<gene>
    <name evidence="2" type="ORF">EW026_g6896</name>
</gene>
<evidence type="ECO:0000256" key="1">
    <source>
        <dbReference type="SAM" id="MobiDB-lite"/>
    </source>
</evidence>
<dbReference type="AlphaFoldDB" id="A0A4S4KAI9"/>
<feature type="region of interest" description="Disordered" evidence="1">
    <location>
        <begin position="53"/>
        <end position="76"/>
    </location>
</feature>
<dbReference type="EMBL" id="SGPJ01000422">
    <property type="protein sequence ID" value="THG94610.1"/>
    <property type="molecule type" value="Genomic_DNA"/>
</dbReference>
<evidence type="ECO:0000313" key="2">
    <source>
        <dbReference type="EMBL" id="THG94610.1"/>
    </source>
</evidence>
<reference evidence="2 3" key="1">
    <citation type="submission" date="2019-02" db="EMBL/GenBank/DDBJ databases">
        <title>Genome sequencing of the rare red list fungi Phlebia centrifuga.</title>
        <authorList>
            <person name="Buettner E."/>
            <person name="Kellner H."/>
        </authorList>
    </citation>
    <scope>NUCLEOTIDE SEQUENCE [LARGE SCALE GENOMIC DNA]</scope>
    <source>
        <strain evidence="2 3">DSM 108282</strain>
    </source>
</reference>
<keyword evidence="3" id="KW-1185">Reference proteome</keyword>
<feature type="compositionally biased region" description="Low complexity" evidence="1">
    <location>
        <begin position="1"/>
        <end position="18"/>
    </location>
</feature>
<organism evidence="2 3">
    <name type="scientific">Hermanssonia centrifuga</name>
    <dbReference type="NCBI Taxonomy" id="98765"/>
    <lineage>
        <taxon>Eukaryota</taxon>
        <taxon>Fungi</taxon>
        <taxon>Dikarya</taxon>
        <taxon>Basidiomycota</taxon>
        <taxon>Agaricomycotina</taxon>
        <taxon>Agaricomycetes</taxon>
        <taxon>Polyporales</taxon>
        <taxon>Meruliaceae</taxon>
        <taxon>Hermanssonia</taxon>
    </lineage>
</organism>
<feature type="compositionally biased region" description="Basic and acidic residues" evidence="1">
    <location>
        <begin position="54"/>
        <end position="70"/>
    </location>
</feature>
<protein>
    <submittedName>
        <fullName evidence="2">Uncharacterized protein</fullName>
    </submittedName>
</protein>
<comment type="caution">
    <text evidence="2">The sequence shown here is derived from an EMBL/GenBank/DDBJ whole genome shotgun (WGS) entry which is preliminary data.</text>
</comment>
<name>A0A4S4KAI9_9APHY</name>
<feature type="compositionally biased region" description="Polar residues" evidence="1">
    <location>
        <begin position="19"/>
        <end position="33"/>
    </location>
</feature>
<dbReference type="Proteomes" id="UP000309038">
    <property type="component" value="Unassembled WGS sequence"/>
</dbReference>
<evidence type="ECO:0000313" key="3">
    <source>
        <dbReference type="Proteomes" id="UP000309038"/>
    </source>
</evidence>
<feature type="region of interest" description="Disordered" evidence="1">
    <location>
        <begin position="1"/>
        <end position="39"/>
    </location>
</feature>
<sequence>MASTNDVNATNDNVTLNTETIAPDTQSPGSSRDTSPEFDTLFVPPKDFVFKTPEMPHRELEAPGAPKKEGFWGGDL</sequence>
<proteinExistence type="predicted"/>
<accession>A0A4S4KAI9</accession>